<dbReference type="KEGG" id="nri:NRI_0376"/>
<feature type="transmembrane region" description="Helical" evidence="6">
    <location>
        <begin position="213"/>
        <end position="235"/>
    </location>
</feature>
<dbReference type="PANTHER" id="PTHR30213:SF0">
    <property type="entry name" value="UPF0761 MEMBRANE PROTEIN YIHY"/>
    <property type="match status" value="1"/>
</dbReference>
<sequence>MKRIFAVLKISLYNMLYHGGSEYAGYLSFLLLLSIFPFLFFFTAVAGHIANIIGASSYEITRKLLSVFIENVPENIIEGIMPYIKEILEGPTHGLLTLTILGAIWTASSIVEGLKAAVNKAYNFGTEALVSEYILRRLISVIQFLLISVIILVFLLFPTIYPLLTKKVSFLHTLKRPSWLPYSTITTCCVFFFVSALYIFFPKEKQGFCDVIPGSIMVVSLWILTSIAFSFYLHSFAQMNIIYGSIAGIIVVMLYFYLLNLCFIYGAEINALNKRISEK</sequence>
<proteinExistence type="predicted"/>
<keyword evidence="2" id="KW-1003">Cell membrane</keyword>
<gene>
    <name evidence="7" type="ordered locus">NRI_0376</name>
</gene>
<keyword evidence="5 6" id="KW-0472">Membrane</keyword>
<evidence type="ECO:0000313" key="8">
    <source>
        <dbReference type="Proteomes" id="UP000001627"/>
    </source>
</evidence>
<dbReference type="eggNOG" id="COG1295">
    <property type="taxonomic scope" value="Bacteria"/>
</dbReference>
<dbReference type="PIRSF" id="PIRSF035875">
    <property type="entry name" value="RNase_BN"/>
    <property type="match status" value="1"/>
</dbReference>
<feature type="transmembrane region" description="Helical" evidence="6">
    <location>
        <begin position="138"/>
        <end position="160"/>
    </location>
</feature>
<reference evidence="7 8" key="1">
    <citation type="journal article" date="2009" name="Nucleic Acids Res.">
        <title>Analysis of complete genome sequence of Neorickettsia risticii: causative agent of Potomac horse fever.</title>
        <authorList>
            <person name="Lin M."/>
            <person name="Zhang C."/>
            <person name="Gibson K."/>
            <person name="Rikihisa Y."/>
        </authorList>
    </citation>
    <scope>NUCLEOTIDE SEQUENCE [LARGE SCALE GENOMIC DNA]</scope>
    <source>
        <strain evidence="7 8">Illinois</strain>
    </source>
</reference>
<keyword evidence="4 6" id="KW-1133">Transmembrane helix</keyword>
<protein>
    <submittedName>
        <fullName evidence="7">YihY family protein</fullName>
    </submittedName>
</protein>
<dbReference type="Proteomes" id="UP000001627">
    <property type="component" value="Chromosome"/>
</dbReference>
<keyword evidence="3 6" id="KW-0812">Transmembrane</keyword>
<accession>C6V4P4</accession>
<comment type="subcellular location">
    <subcellularLocation>
        <location evidence="1">Cell membrane</location>
        <topology evidence="1">Multi-pass membrane protein</topology>
    </subcellularLocation>
</comment>
<dbReference type="Pfam" id="PF03631">
    <property type="entry name" value="Virul_fac_BrkB"/>
    <property type="match status" value="1"/>
</dbReference>
<keyword evidence="8" id="KW-1185">Reference proteome</keyword>
<evidence type="ECO:0000256" key="2">
    <source>
        <dbReference type="ARBA" id="ARBA00022475"/>
    </source>
</evidence>
<dbReference type="EMBL" id="CP001431">
    <property type="protein sequence ID" value="ACT69369.1"/>
    <property type="molecule type" value="Genomic_DNA"/>
</dbReference>
<organism evidence="7 8">
    <name type="scientific">Neorickettsia risticii (strain Illinois)</name>
    <dbReference type="NCBI Taxonomy" id="434131"/>
    <lineage>
        <taxon>Bacteria</taxon>
        <taxon>Pseudomonadati</taxon>
        <taxon>Pseudomonadota</taxon>
        <taxon>Alphaproteobacteria</taxon>
        <taxon>Rickettsiales</taxon>
        <taxon>Anaplasmataceae</taxon>
        <taxon>Neorickettsia</taxon>
    </lineage>
</organism>
<evidence type="ECO:0000313" key="7">
    <source>
        <dbReference type="EMBL" id="ACT69369.1"/>
    </source>
</evidence>
<dbReference type="InterPro" id="IPR017039">
    <property type="entry name" value="Virul_fac_BrkB"/>
</dbReference>
<evidence type="ECO:0000256" key="3">
    <source>
        <dbReference type="ARBA" id="ARBA00022692"/>
    </source>
</evidence>
<dbReference type="PANTHER" id="PTHR30213">
    <property type="entry name" value="INNER MEMBRANE PROTEIN YHJD"/>
    <property type="match status" value="1"/>
</dbReference>
<evidence type="ECO:0000256" key="5">
    <source>
        <dbReference type="ARBA" id="ARBA00023136"/>
    </source>
</evidence>
<feature type="transmembrane region" description="Helical" evidence="6">
    <location>
        <begin position="23"/>
        <end position="53"/>
    </location>
</feature>
<feature type="transmembrane region" description="Helical" evidence="6">
    <location>
        <begin position="180"/>
        <end position="201"/>
    </location>
</feature>
<dbReference type="NCBIfam" id="TIGR00765">
    <property type="entry name" value="yihY_not_rbn"/>
    <property type="match status" value="1"/>
</dbReference>
<dbReference type="RefSeq" id="WP_015816258.1">
    <property type="nucleotide sequence ID" value="NC_013009.1"/>
</dbReference>
<feature type="transmembrane region" description="Helical" evidence="6">
    <location>
        <begin position="241"/>
        <end position="267"/>
    </location>
</feature>
<evidence type="ECO:0000256" key="4">
    <source>
        <dbReference type="ARBA" id="ARBA00022989"/>
    </source>
</evidence>
<dbReference type="HOGENOM" id="CLU_045539_4_3_5"/>
<evidence type="ECO:0000256" key="6">
    <source>
        <dbReference type="SAM" id="Phobius"/>
    </source>
</evidence>
<dbReference type="STRING" id="434131.NRI_0376"/>
<name>C6V4P4_NEORI</name>
<dbReference type="AlphaFoldDB" id="C6V4P4"/>
<dbReference type="GO" id="GO:0005886">
    <property type="term" value="C:plasma membrane"/>
    <property type="evidence" value="ECO:0007669"/>
    <property type="project" value="UniProtKB-SubCell"/>
</dbReference>
<evidence type="ECO:0000256" key="1">
    <source>
        <dbReference type="ARBA" id="ARBA00004651"/>
    </source>
</evidence>
<dbReference type="OrthoDB" id="7163777at2"/>